<dbReference type="SUPFAM" id="SSF55729">
    <property type="entry name" value="Acyl-CoA N-acyltransferases (Nat)"/>
    <property type="match status" value="1"/>
</dbReference>
<dbReference type="InterPro" id="IPR016181">
    <property type="entry name" value="Acyl_CoA_acyltransferase"/>
</dbReference>
<gene>
    <name evidence="2" type="ORF">METZ01_LOCUS422874</name>
</gene>
<dbReference type="Pfam" id="PF00583">
    <property type="entry name" value="Acetyltransf_1"/>
    <property type="match status" value="1"/>
</dbReference>
<dbReference type="PANTHER" id="PTHR39173">
    <property type="entry name" value="ACETYLTRANSFERASE"/>
    <property type="match status" value="1"/>
</dbReference>
<reference evidence="2" key="1">
    <citation type="submission" date="2018-05" db="EMBL/GenBank/DDBJ databases">
        <authorList>
            <person name="Lanie J.A."/>
            <person name="Ng W.-L."/>
            <person name="Kazmierczak K.M."/>
            <person name="Andrzejewski T.M."/>
            <person name="Davidsen T.M."/>
            <person name="Wayne K.J."/>
            <person name="Tettelin H."/>
            <person name="Glass J.I."/>
            <person name="Rusch D."/>
            <person name="Podicherti R."/>
            <person name="Tsui H.-C.T."/>
            <person name="Winkler M.E."/>
        </authorList>
    </citation>
    <scope>NUCLEOTIDE SEQUENCE</scope>
</reference>
<proteinExistence type="predicted"/>
<dbReference type="AlphaFoldDB" id="A0A382XGQ9"/>
<feature type="domain" description="N-acetyltransferase" evidence="1">
    <location>
        <begin position="26"/>
        <end position="181"/>
    </location>
</feature>
<name>A0A382XGQ9_9ZZZZ</name>
<dbReference type="Gene3D" id="3.40.630.30">
    <property type="match status" value="1"/>
</dbReference>
<dbReference type="GO" id="GO:0016747">
    <property type="term" value="F:acyltransferase activity, transferring groups other than amino-acyl groups"/>
    <property type="evidence" value="ECO:0007669"/>
    <property type="project" value="InterPro"/>
</dbReference>
<organism evidence="2">
    <name type="scientific">marine metagenome</name>
    <dbReference type="NCBI Taxonomy" id="408172"/>
    <lineage>
        <taxon>unclassified sequences</taxon>
        <taxon>metagenomes</taxon>
        <taxon>ecological metagenomes</taxon>
    </lineage>
</organism>
<accession>A0A382XGQ9</accession>
<dbReference type="EMBL" id="UINC01167481">
    <property type="protein sequence ID" value="SVD70020.1"/>
    <property type="molecule type" value="Genomic_DNA"/>
</dbReference>
<dbReference type="InterPro" id="IPR000182">
    <property type="entry name" value="GNAT_dom"/>
</dbReference>
<protein>
    <recommendedName>
        <fullName evidence="1">N-acetyltransferase domain-containing protein</fullName>
    </recommendedName>
</protein>
<sequence>MEERTRYGVSAGQLVTLGLGHEGALQAFLAEFESNPDELHGYFCDRDAPIEKAVALLDAWSRGERLVENWVPMSTWFWELDGNLEGVITLRHRLTPALKQKGGHIGYSVAKSFRRRGVASGMLKAVLHQCQGLGIERALLTCSSDNQGSVRTIEKNGGLLDREERSKSSGVIQRWYWIDVNSH</sequence>
<evidence type="ECO:0000259" key="1">
    <source>
        <dbReference type="PROSITE" id="PS51186"/>
    </source>
</evidence>
<dbReference type="CDD" id="cd04301">
    <property type="entry name" value="NAT_SF"/>
    <property type="match status" value="1"/>
</dbReference>
<dbReference type="PROSITE" id="PS51186">
    <property type="entry name" value="GNAT"/>
    <property type="match status" value="1"/>
</dbReference>
<dbReference type="PANTHER" id="PTHR39173:SF1">
    <property type="entry name" value="ACETYLTRANSFERASE"/>
    <property type="match status" value="1"/>
</dbReference>
<evidence type="ECO:0000313" key="2">
    <source>
        <dbReference type="EMBL" id="SVD70020.1"/>
    </source>
</evidence>